<evidence type="ECO:0000313" key="4">
    <source>
        <dbReference type="Proteomes" id="UP000314294"/>
    </source>
</evidence>
<dbReference type="AlphaFoldDB" id="A0A4Z2G0T9"/>
<dbReference type="EMBL" id="SRLO01000755">
    <property type="protein sequence ID" value="TNN47178.1"/>
    <property type="molecule type" value="Genomic_DNA"/>
</dbReference>
<name>A0A4Z2G0T9_9TELE</name>
<gene>
    <name evidence="3" type="ORF">EYF80_042630</name>
</gene>
<feature type="chain" id="PRO_5021331937" evidence="2">
    <location>
        <begin position="21"/>
        <end position="232"/>
    </location>
</feature>
<feature type="signal peptide" evidence="2">
    <location>
        <begin position="1"/>
        <end position="20"/>
    </location>
</feature>
<evidence type="ECO:0000256" key="2">
    <source>
        <dbReference type="SAM" id="SignalP"/>
    </source>
</evidence>
<sequence>MPIHLVYPFVMCVICVGVRAIQGYQEVRGTSACKVQPVHRGRGVLQASLGQRAGGGPWVQMAHWENRALKAPRAKLAVQEREAKRGRMVTQVFPAAPGRWDPTVNPDQEDLLEKLDLMESMDPKVGLVLRGNWVPSESRGQKARSGLQELKGSRDRRERVVFLVPLGKMALKEKMEPRGQKENLGHSGTEDGTARRGPQENEESVESQALKDIRAMLGPLDLVELLDHKANR</sequence>
<reference evidence="3 4" key="1">
    <citation type="submission" date="2019-03" db="EMBL/GenBank/DDBJ databases">
        <title>First draft genome of Liparis tanakae, snailfish: a comprehensive survey of snailfish specific genes.</title>
        <authorList>
            <person name="Kim W."/>
            <person name="Song I."/>
            <person name="Jeong J.-H."/>
            <person name="Kim D."/>
            <person name="Kim S."/>
            <person name="Ryu S."/>
            <person name="Song J.Y."/>
            <person name="Lee S.K."/>
        </authorList>
    </citation>
    <scope>NUCLEOTIDE SEQUENCE [LARGE SCALE GENOMIC DNA]</scope>
    <source>
        <tissue evidence="3">Muscle</tissue>
    </source>
</reference>
<comment type="caution">
    <text evidence="3">The sequence shown here is derived from an EMBL/GenBank/DDBJ whole genome shotgun (WGS) entry which is preliminary data.</text>
</comment>
<organism evidence="3 4">
    <name type="scientific">Liparis tanakae</name>
    <name type="common">Tanaka's snailfish</name>
    <dbReference type="NCBI Taxonomy" id="230148"/>
    <lineage>
        <taxon>Eukaryota</taxon>
        <taxon>Metazoa</taxon>
        <taxon>Chordata</taxon>
        <taxon>Craniata</taxon>
        <taxon>Vertebrata</taxon>
        <taxon>Euteleostomi</taxon>
        <taxon>Actinopterygii</taxon>
        <taxon>Neopterygii</taxon>
        <taxon>Teleostei</taxon>
        <taxon>Neoteleostei</taxon>
        <taxon>Acanthomorphata</taxon>
        <taxon>Eupercaria</taxon>
        <taxon>Perciformes</taxon>
        <taxon>Cottioidei</taxon>
        <taxon>Cottales</taxon>
        <taxon>Liparidae</taxon>
        <taxon>Liparis</taxon>
    </lineage>
</organism>
<proteinExistence type="predicted"/>
<keyword evidence="4" id="KW-1185">Reference proteome</keyword>
<accession>A0A4Z2G0T9</accession>
<evidence type="ECO:0000256" key="1">
    <source>
        <dbReference type="SAM" id="MobiDB-lite"/>
    </source>
</evidence>
<feature type="compositionally biased region" description="Basic and acidic residues" evidence="1">
    <location>
        <begin position="172"/>
        <end position="199"/>
    </location>
</feature>
<keyword evidence="2" id="KW-0732">Signal</keyword>
<evidence type="ECO:0000313" key="3">
    <source>
        <dbReference type="EMBL" id="TNN47178.1"/>
    </source>
</evidence>
<protein>
    <submittedName>
        <fullName evidence="3">Uncharacterized protein</fullName>
    </submittedName>
</protein>
<dbReference type="Proteomes" id="UP000314294">
    <property type="component" value="Unassembled WGS sequence"/>
</dbReference>
<feature type="region of interest" description="Disordered" evidence="1">
    <location>
        <begin position="172"/>
        <end position="210"/>
    </location>
</feature>